<dbReference type="Proteomes" id="UP001271780">
    <property type="component" value="Unassembled WGS sequence"/>
</dbReference>
<sequence length="209" mass="22206">MAEFSWNTQSPLGRALVPGHHGVTGTQVGVTLEEVRDISLVQVMTRRGRAAETAKAAKKVFGIQPPASPSAAVGRHATLIWSGPDQFIAFSARSAEDQFAKLSEAFAGVASLSDQSDGRCLIRIGGPRVRQALAKFCSLDLDDRAFPPGAAATTSIDHTAMNIWRGADSPDGHTTFNMLVFTSFADSLWHTILDSALEYGVQASLAHAA</sequence>
<organism evidence="1 2">
    <name type="scientific">Mesorhizobium dulcispinae</name>
    <dbReference type="NCBI Taxonomy" id="3072316"/>
    <lineage>
        <taxon>Bacteria</taxon>
        <taxon>Pseudomonadati</taxon>
        <taxon>Pseudomonadota</taxon>
        <taxon>Alphaproteobacteria</taxon>
        <taxon>Hyphomicrobiales</taxon>
        <taxon>Phyllobacteriaceae</taxon>
        <taxon>Mesorhizobium</taxon>
    </lineage>
</organism>
<dbReference type="InterPro" id="IPR027266">
    <property type="entry name" value="TrmE/GcvT-like"/>
</dbReference>
<dbReference type="Gene3D" id="3.30.1360.120">
    <property type="entry name" value="Probable tRNA modification gtpase trme, domain 1"/>
    <property type="match status" value="1"/>
</dbReference>
<evidence type="ECO:0000313" key="2">
    <source>
        <dbReference type="Proteomes" id="UP001271780"/>
    </source>
</evidence>
<proteinExistence type="predicted"/>
<dbReference type="EMBL" id="JAVIIZ010000013">
    <property type="protein sequence ID" value="MDX8474597.1"/>
    <property type="molecule type" value="Genomic_DNA"/>
</dbReference>
<name>A0ABU4XIL3_9HYPH</name>
<dbReference type="Gene3D" id="3.30.70.1520">
    <property type="entry name" value="Heterotetrameric sarcosine oxidase"/>
    <property type="match status" value="1"/>
</dbReference>
<keyword evidence="2" id="KW-1185">Reference proteome</keyword>
<comment type="caution">
    <text evidence="1">The sequence shown here is derived from an EMBL/GenBank/DDBJ whole genome shotgun (WGS) entry which is preliminary data.</text>
</comment>
<dbReference type="InterPro" id="IPR007375">
    <property type="entry name" value="SoxG"/>
</dbReference>
<dbReference type="Pfam" id="PF04268">
    <property type="entry name" value="SoxG"/>
    <property type="match status" value="1"/>
</dbReference>
<dbReference type="SUPFAM" id="SSF103025">
    <property type="entry name" value="Folate-binding domain"/>
    <property type="match status" value="1"/>
</dbReference>
<evidence type="ECO:0000313" key="1">
    <source>
        <dbReference type="EMBL" id="MDX8474597.1"/>
    </source>
</evidence>
<gene>
    <name evidence="1" type="ORF">RFM27_21155</name>
</gene>
<reference evidence="1 2" key="1">
    <citation type="submission" date="2023-08" db="EMBL/GenBank/DDBJ databases">
        <title>Implementing the SeqCode for naming new Mesorhizobium species isolated from Vachellia karroo root nodules.</title>
        <authorList>
            <person name="Van Lill M."/>
        </authorList>
    </citation>
    <scope>NUCLEOTIDE SEQUENCE [LARGE SCALE GENOMIC DNA]</scope>
    <source>
        <strain evidence="1 2">VK23A</strain>
    </source>
</reference>
<dbReference type="RefSeq" id="WP_320317732.1">
    <property type="nucleotide sequence ID" value="NZ_JAVIIX010000012.1"/>
</dbReference>
<protein>
    <submittedName>
        <fullName evidence="1">Sarcosine oxidase subunit gamma family protein</fullName>
    </submittedName>
</protein>
<accession>A0ABU4XIL3</accession>